<accession>A0A520M4L0</accession>
<keyword evidence="1" id="KW-0472">Membrane</keyword>
<dbReference type="InterPro" id="IPR025263">
    <property type="entry name" value="YhdP_central"/>
</dbReference>
<dbReference type="Pfam" id="PF13116">
    <property type="entry name" value="YhdP"/>
    <property type="match status" value="1"/>
</dbReference>
<feature type="transmembrane region" description="Helical" evidence="1">
    <location>
        <begin position="570"/>
        <end position="591"/>
    </location>
</feature>
<dbReference type="AlphaFoldDB" id="A0A520M4L0"/>
<sequence>HIDTRSNILKYSSNHQITIDDLIESNNSLIELVQDQDASFPINSIGIINLTGSNNVNYANLKLEDIELKISSDLDIQKTRGNIFIDNFNDAYGYISAIGFNQDINGFVKAKNLNSNFSISIRSDIEIDMAALFPSSAFFSIDGKELSEIKLSYDLENGFKINIFNDLSSTEILSDIQFFNKPFEVQLPTHVEISNLATPNIKIHNDIFDTLIILNEGNIGGYFKSGDYFDKKVLSLKNDKEFQLFIDIPKLNFEDLSFNQINNQNTGSTLLIKDIEFHFDELLLFGNSFNSQSGKISLMGNSTELSLQGNDLNGTISFGDDGFTKIDLKDSKINYFSFPNRSGGDQYMKMRLLGENINIDGVKIKDLDIYILENRDVITIDNIKVVSKNINISPLNTDEKAYISYNKTSDLYKVKGIFEFNKPSKQIQDYLDYDFEYLKTDMNVEWISTKRLNNLQGKLSFLVKGLKLEQEISNSVLLKTLGIFNLKAFFSTLSEIDLSEENRGNLNIRRGEGSFIFMKDKARISDPLIIETNFAKMKWIGDIQKDRRNNLSDLDLFLEMRLTISDNLPWYAAFLGGFPAVAGGMVIGSIFEEGINEISTINYQVQGDINNPELLRLE</sequence>
<feature type="domain" description="YhdP central" evidence="2">
    <location>
        <begin position="53"/>
        <end position="613"/>
    </location>
</feature>
<organism evidence="3 4">
    <name type="scientific">SAR86 cluster bacterium</name>
    <dbReference type="NCBI Taxonomy" id="2030880"/>
    <lineage>
        <taxon>Bacteria</taxon>
        <taxon>Pseudomonadati</taxon>
        <taxon>Pseudomonadota</taxon>
        <taxon>Gammaproteobacteria</taxon>
        <taxon>SAR86 cluster</taxon>
    </lineage>
</organism>
<reference evidence="3 4" key="1">
    <citation type="submission" date="2019-02" db="EMBL/GenBank/DDBJ databases">
        <title>Prokaryotic population dynamics and viral predation in marine succession experiment using metagenomics: the confinement effect.</title>
        <authorList>
            <person name="Haro-Moreno J.M."/>
            <person name="Rodriguez-Valera F."/>
            <person name="Lopez-Perez M."/>
        </authorList>
    </citation>
    <scope>NUCLEOTIDE SEQUENCE [LARGE SCALE GENOMIC DNA]</scope>
    <source>
        <strain evidence="3">MED-G167</strain>
    </source>
</reference>
<keyword evidence="1" id="KW-0812">Transmembrane</keyword>
<feature type="non-terminal residue" evidence="3">
    <location>
        <position position="1"/>
    </location>
</feature>
<gene>
    <name evidence="3" type="ORF">EVB00_03285</name>
</gene>
<evidence type="ECO:0000259" key="2">
    <source>
        <dbReference type="Pfam" id="PF13116"/>
    </source>
</evidence>
<evidence type="ECO:0000256" key="1">
    <source>
        <dbReference type="SAM" id="Phobius"/>
    </source>
</evidence>
<evidence type="ECO:0000313" key="4">
    <source>
        <dbReference type="Proteomes" id="UP000318359"/>
    </source>
</evidence>
<evidence type="ECO:0000313" key="3">
    <source>
        <dbReference type="EMBL" id="RZO16173.1"/>
    </source>
</evidence>
<dbReference type="Proteomes" id="UP000318359">
    <property type="component" value="Unassembled WGS sequence"/>
</dbReference>
<dbReference type="EMBL" id="SHBM01000055">
    <property type="protein sequence ID" value="RZO16173.1"/>
    <property type="molecule type" value="Genomic_DNA"/>
</dbReference>
<name>A0A520M4L0_9GAMM</name>
<protein>
    <recommendedName>
        <fullName evidence="2">YhdP central domain-containing protein</fullName>
    </recommendedName>
</protein>
<comment type="caution">
    <text evidence="3">The sequence shown here is derived from an EMBL/GenBank/DDBJ whole genome shotgun (WGS) entry which is preliminary data.</text>
</comment>
<proteinExistence type="predicted"/>
<keyword evidence="1" id="KW-1133">Transmembrane helix</keyword>